<keyword evidence="9" id="KW-0472">Membrane</keyword>
<dbReference type="GO" id="GO:0004497">
    <property type="term" value="F:monooxygenase activity"/>
    <property type="evidence" value="ECO:0007669"/>
    <property type="project" value="UniProtKB-KW"/>
</dbReference>
<keyword evidence="6 7" id="KW-0408">Iron</keyword>
<keyword evidence="11" id="KW-1185">Reference proteome</keyword>
<evidence type="ECO:0000256" key="6">
    <source>
        <dbReference type="ARBA" id="ARBA00023004"/>
    </source>
</evidence>
<keyword evidence="4 9" id="KW-1133">Transmembrane helix</keyword>
<keyword evidence="7 8" id="KW-0349">Heme</keyword>
<comment type="similarity">
    <text evidence="8">Belongs to the cytochrome P450 family.</text>
</comment>
<accession>A0A8S0P860</accession>
<evidence type="ECO:0000256" key="2">
    <source>
        <dbReference type="ARBA" id="ARBA00022692"/>
    </source>
</evidence>
<keyword evidence="3 7" id="KW-0479">Metal-binding</keyword>
<dbReference type="GO" id="GO:0020037">
    <property type="term" value="F:heme binding"/>
    <property type="evidence" value="ECO:0007669"/>
    <property type="project" value="InterPro"/>
</dbReference>
<dbReference type="Gramene" id="OE9A074725T1">
    <property type="protein sequence ID" value="OE9A074725C1"/>
    <property type="gene ID" value="OE9A074725"/>
</dbReference>
<dbReference type="InterPro" id="IPR002401">
    <property type="entry name" value="Cyt_P450_E_grp-I"/>
</dbReference>
<dbReference type="EMBL" id="CACTIH010000006">
    <property type="protein sequence ID" value="CAA2933724.1"/>
    <property type="molecule type" value="Genomic_DNA"/>
</dbReference>
<dbReference type="SUPFAM" id="SSF48264">
    <property type="entry name" value="Cytochrome P450"/>
    <property type="match status" value="1"/>
</dbReference>
<dbReference type="GO" id="GO:0016020">
    <property type="term" value="C:membrane"/>
    <property type="evidence" value="ECO:0007669"/>
    <property type="project" value="UniProtKB-SubCell"/>
</dbReference>
<feature type="binding site" description="axial binding residue" evidence="7">
    <location>
        <position position="469"/>
    </location>
    <ligand>
        <name>heme</name>
        <dbReference type="ChEBI" id="CHEBI:30413"/>
    </ligand>
    <ligandPart>
        <name>Fe</name>
        <dbReference type="ChEBI" id="CHEBI:18248"/>
    </ligandPart>
</feature>
<dbReference type="GO" id="GO:0005506">
    <property type="term" value="F:iron ion binding"/>
    <property type="evidence" value="ECO:0007669"/>
    <property type="project" value="InterPro"/>
</dbReference>
<comment type="caution">
    <text evidence="10">The sequence shown here is derived from an EMBL/GenBank/DDBJ whole genome shotgun (WGS) entry which is preliminary data.</text>
</comment>
<dbReference type="GO" id="GO:0016705">
    <property type="term" value="F:oxidoreductase activity, acting on paired donors, with incorporation or reduction of molecular oxygen"/>
    <property type="evidence" value="ECO:0007669"/>
    <property type="project" value="InterPro"/>
</dbReference>
<dbReference type="Pfam" id="PF00067">
    <property type="entry name" value="p450"/>
    <property type="match status" value="2"/>
</dbReference>
<name>A0A8S0P860_OLEEU</name>
<sequence>MGEEYLSSLPVLDSSLITTIAFVAVLVSLIITIFIIIGETGKLYSTRSKPLNLPPGSYGWPILGETLEFLGAGVDGIPEKYIKERMEKYQSPEVFKTSLMGEPVAVLCSPAGNKFLFSNENKLVTIWWPNSVRKLLGPCLATTSGDEGKQMRKMLSCFITPDAFTRLYIKTMDVVAQQHINTHWLGKEELKVFPIIKLYTFELACRLFMSLENPQQIAKLAALFNVFLKGIISVPLNFPGTRFFNAKRATIAIKKQLQTIVRNRRVALEQETASASQDLLSHLLAHPDENGKFMPESVIVNNILMLLFAGHDTSSVAITMLMKNLGQLPQTYEKVFRGKWKNPLLQLVAISISNDLCFKSEQRAIASSKEAGEFLQWEDIQKMKYSWNVVSETMRLSPPVIGAFREALVDFKFAGYDIPKGWKLYWSASLAHTDSSLFQENINFDPSRYERAGPIPFSYVPFGGGPRMCLGKEFARLEILIFVHNIVKRFQWDLLIPDEKVEYDPLPTPVKGLPVHLHPHKPLDVVASYVDLHSIS</sequence>
<dbReference type="InterPro" id="IPR001128">
    <property type="entry name" value="Cyt_P450"/>
</dbReference>
<proteinExistence type="inferred from homology"/>
<evidence type="ECO:0000256" key="4">
    <source>
        <dbReference type="ARBA" id="ARBA00022989"/>
    </source>
</evidence>
<reference evidence="10 11" key="1">
    <citation type="submission" date="2019-12" db="EMBL/GenBank/DDBJ databases">
        <authorList>
            <person name="Alioto T."/>
            <person name="Alioto T."/>
            <person name="Gomez Garrido J."/>
        </authorList>
    </citation>
    <scope>NUCLEOTIDE SEQUENCE [LARGE SCALE GENOMIC DNA]</scope>
</reference>
<evidence type="ECO:0000313" key="11">
    <source>
        <dbReference type="Proteomes" id="UP000594638"/>
    </source>
</evidence>
<evidence type="ECO:0000313" key="10">
    <source>
        <dbReference type="EMBL" id="CAA2933724.1"/>
    </source>
</evidence>
<dbReference type="Gene3D" id="1.10.630.10">
    <property type="entry name" value="Cytochrome P450"/>
    <property type="match status" value="1"/>
</dbReference>
<comment type="cofactor">
    <cofactor evidence="7">
        <name>heme</name>
        <dbReference type="ChEBI" id="CHEBI:30413"/>
    </cofactor>
</comment>
<comment type="subcellular location">
    <subcellularLocation>
        <location evidence="1">Membrane</location>
        <topology evidence="1">Single-pass membrane protein</topology>
    </subcellularLocation>
</comment>
<keyword evidence="8" id="KW-0503">Monooxygenase</keyword>
<evidence type="ECO:0000256" key="8">
    <source>
        <dbReference type="RuleBase" id="RU000461"/>
    </source>
</evidence>
<organism evidence="10 11">
    <name type="scientific">Olea europaea subsp. europaea</name>
    <dbReference type="NCBI Taxonomy" id="158383"/>
    <lineage>
        <taxon>Eukaryota</taxon>
        <taxon>Viridiplantae</taxon>
        <taxon>Streptophyta</taxon>
        <taxon>Embryophyta</taxon>
        <taxon>Tracheophyta</taxon>
        <taxon>Spermatophyta</taxon>
        <taxon>Magnoliopsida</taxon>
        <taxon>eudicotyledons</taxon>
        <taxon>Gunneridae</taxon>
        <taxon>Pentapetalae</taxon>
        <taxon>asterids</taxon>
        <taxon>lamiids</taxon>
        <taxon>Lamiales</taxon>
        <taxon>Oleaceae</taxon>
        <taxon>Oleeae</taxon>
        <taxon>Olea</taxon>
    </lineage>
</organism>
<protein>
    <submittedName>
        <fullName evidence="10">Beta-amyrin 28-oxidase-like</fullName>
    </submittedName>
</protein>
<dbReference type="OrthoDB" id="1372046at2759"/>
<dbReference type="PRINTS" id="PR00385">
    <property type="entry name" value="P450"/>
</dbReference>
<dbReference type="InterPro" id="IPR017972">
    <property type="entry name" value="Cyt_P450_CS"/>
</dbReference>
<keyword evidence="2 9" id="KW-0812">Transmembrane</keyword>
<dbReference type="InterPro" id="IPR036396">
    <property type="entry name" value="Cyt_P450_sf"/>
</dbReference>
<dbReference type="GO" id="GO:0016125">
    <property type="term" value="P:sterol metabolic process"/>
    <property type="evidence" value="ECO:0007669"/>
    <property type="project" value="TreeGrafter"/>
</dbReference>
<dbReference type="PRINTS" id="PR00463">
    <property type="entry name" value="EP450I"/>
</dbReference>
<dbReference type="PANTHER" id="PTHR24286:SF209">
    <property type="entry name" value="BETA-AMYRIN 28-OXIDASE-LIKE"/>
    <property type="match status" value="1"/>
</dbReference>
<dbReference type="Proteomes" id="UP000594638">
    <property type="component" value="Unassembled WGS sequence"/>
</dbReference>
<dbReference type="PROSITE" id="PS00086">
    <property type="entry name" value="CYTOCHROME_P450"/>
    <property type="match status" value="1"/>
</dbReference>
<dbReference type="CDD" id="cd11043">
    <property type="entry name" value="CYP90-like"/>
    <property type="match status" value="1"/>
</dbReference>
<evidence type="ECO:0000256" key="7">
    <source>
        <dbReference type="PIRSR" id="PIRSR602401-1"/>
    </source>
</evidence>
<evidence type="ECO:0000256" key="1">
    <source>
        <dbReference type="ARBA" id="ARBA00004167"/>
    </source>
</evidence>
<evidence type="ECO:0000256" key="5">
    <source>
        <dbReference type="ARBA" id="ARBA00023002"/>
    </source>
</evidence>
<feature type="transmembrane region" description="Helical" evidence="9">
    <location>
        <begin position="16"/>
        <end position="37"/>
    </location>
</feature>
<gene>
    <name evidence="10" type="ORF">OLEA9_A074725</name>
</gene>
<evidence type="ECO:0000256" key="9">
    <source>
        <dbReference type="SAM" id="Phobius"/>
    </source>
</evidence>
<evidence type="ECO:0000256" key="3">
    <source>
        <dbReference type="ARBA" id="ARBA00022723"/>
    </source>
</evidence>
<keyword evidence="5 8" id="KW-0560">Oxidoreductase</keyword>
<dbReference type="AlphaFoldDB" id="A0A8S0P860"/>
<dbReference type="PANTHER" id="PTHR24286">
    <property type="entry name" value="CYTOCHROME P450 26"/>
    <property type="match status" value="1"/>
</dbReference>